<proteinExistence type="predicted"/>
<dbReference type="OrthoDB" id="5593939at2"/>
<reference evidence="1 2" key="1">
    <citation type="submission" date="2017-11" db="EMBL/GenBank/DDBJ databases">
        <title>Genomic Encyclopedia of Type Strains, Phase III (KMG-III): the genomes of soil and plant-associated and newly described type strains.</title>
        <authorList>
            <person name="Whitman W."/>
        </authorList>
    </citation>
    <scope>NUCLEOTIDE SEQUENCE [LARGE SCALE GENOMIC DNA]</scope>
    <source>
        <strain evidence="1 2">CGMCC 1.12274</strain>
    </source>
</reference>
<evidence type="ECO:0000313" key="2">
    <source>
        <dbReference type="Proteomes" id="UP000232587"/>
    </source>
</evidence>
<name>A0A2N0H699_9SPHN</name>
<gene>
    <name evidence="1" type="ORF">B0I00_2030</name>
</gene>
<keyword evidence="2" id="KW-1185">Reference proteome</keyword>
<evidence type="ECO:0000313" key="1">
    <source>
        <dbReference type="EMBL" id="PKB14442.1"/>
    </source>
</evidence>
<dbReference type="EMBL" id="PHUF01000004">
    <property type="protein sequence ID" value="PKB14442.1"/>
    <property type="molecule type" value="Genomic_DNA"/>
</dbReference>
<comment type="caution">
    <text evidence="1">The sequence shown here is derived from an EMBL/GenBank/DDBJ whole genome shotgun (WGS) entry which is preliminary data.</text>
</comment>
<organism evidence="1 2">
    <name type="scientific">Novosphingobium kunmingense</name>
    <dbReference type="NCBI Taxonomy" id="1211806"/>
    <lineage>
        <taxon>Bacteria</taxon>
        <taxon>Pseudomonadati</taxon>
        <taxon>Pseudomonadota</taxon>
        <taxon>Alphaproteobacteria</taxon>
        <taxon>Sphingomonadales</taxon>
        <taxon>Sphingomonadaceae</taxon>
        <taxon>Novosphingobium</taxon>
    </lineage>
</organism>
<dbReference type="Proteomes" id="UP000232587">
    <property type="component" value="Unassembled WGS sequence"/>
</dbReference>
<dbReference type="Pfam" id="PF17963">
    <property type="entry name" value="Big_9"/>
    <property type="match status" value="1"/>
</dbReference>
<sequence>MSDDFCPRQITFKIPGNPGVTVTATEVDGALVFEIVADGTTNLTPDLRGLFFDIAEGKMAGLTISGDSAVTASRVAANSVLDMGHGANMTGKTSDGFDVGIEFGTAGRGREAVAETTFTLSNAAGDLTLDDIAHQRFGARLDGVGGGTGPRDGGATKLIGTAPAAPDAIDDVIAMFEDGASGLSDPSKTPTPVVLNVLANDTDGDGDALTITSIHEQPAHGTVAIAADSKSIIYTPELDYAGQVFFEYCVSDGAGGQDHAMVTLNIAAVADRPVITATWETTGVVNEILLHLSADQADADSSEYLTSLLSSTLPAGVTISPVGVATVGEPDHVGQDFLLVLPMDTDNAFDLTFTAESREVSNGDTEIATVTVPIVYEYNATTEQALFLATDQNIWASGGAFTFVDDRFIGVDTGEFNEQIGSTLYAGISGHVQLGLQSTLTFNGGEIDATAGYDLTVETNYNKTTDVLLIGTTALVTSAHFDTVGPEGSYILQFLYDVALSAYAGVNIDFGELGSINEGGTIFSFDTGAGSFDLLNIDSASLGGTITLPPPLDSLSVDFAWPHISTSGDLPPNPVEGSGASNNFLQLTLDLDQLVSQLLFGGINPFDPPRIEFGPFYADPDILDVDLFAGLNFIQQFSMALGTLSGFLLFEDGSSQAFTFGDEIQVLNASLIDTGGDGDGLVEFTFTLAPDATLANDTDLGFNVGVNVSILSVELGYDIEIASDSTTLGPLAEFGVVVPVASIGVYDDTFDLAYAQQQFLFAA</sequence>
<accession>A0A2N0H699</accession>
<dbReference type="AlphaFoldDB" id="A0A2N0H699"/>
<protein>
    <submittedName>
        <fullName evidence="1">Uncharacterized protein</fullName>
    </submittedName>
</protein>
<dbReference type="Gene3D" id="2.60.40.2810">
    <property type="match status" value="1"/>
</dbReference>
<dbReference type="RefSeq" id="WP_157812527.1">
    <property type="nucleotide sequence ID" value="NZ_PHUF01000004.1"/>
</dbReference>